<comment type="subcellular location">
    <subcellularLocation>
        <location evidence="1">Membrane</location>
        <topology evidence="1">Multi-pass membrane protein</topology>
    </subcellularLocation>
</comment>
<dbReference type="GO" id="GO:0016020">
    <property type="term" value="C:membrane"/>
    <property type="evidence" value="ECO:0007669"/>
    <property type="project" value="UniProtKB-SubCell"/>
</dbReference>
<protein>
    <submittedName>
        <fullName evidence="7">OPT/YSL family transporter</fullName>
    </submittedName>
</protein>
<feature type="transmembrane region" description="Helical" evidence="6">
    <location>
        <begin position="202"/>
        <end position="227"/>
    </location>
</feature>
<reference evidence="7 8" key="1">
    <citation type="submission" date="2020-06" db="EMBL/GenBank/DDBJ databases">
        <title>Schlegella sp. ID0723 isolated from air conditioner.</title>
        <authorList>
            <person name="Kim D.Y."/>
            <person name="Kim D.-U."/>
        </authorList>
    </citation>
    <scope>NUCLEOTIDE SEQUENCE [LARGE SCALE GENOMIC DNA]</scope>
    <source>
        <strain evidence="7 8">ID0723</strain>
    </source>
</reference>
<sequence>MRRASEPETLPRWRWLPSAGSWRYHALLGALGVLVLGPLGGVTAAYMNFSLGFFVGGQVLAGILGSTVTVGYGPSGKHGANYVQTAAASVAGMSGMGVLIQAMVWLDLPQPPAWQLVLYFLCIGMFGVGVGMLCTPILVDRLQLTFPSGLAVANILCALTDPALLRASVRQLGGGVVAGIVAGLAVARGGLLAAIELSASTFGAGLVVGARIGIPAVVAGLLGVALLPTFVSMGWLQPGDPPRKITFLIALGMIMGAAAVDLALIGYGALRRWRASGAPREVPDRGVGWSRRNTLRLVLWTGAWAAALVATGHAVLGQPVGFLVLAVALVFVFALVNGISLGISDSNPISSAFVVAVVLMAALGLADAGVGLMAGTVLLVSTSVACDMQQDRSTGWRLGSNRLLQFRYQVAGIGVGALLAVGLAQLFMAAYPVLRLDQTLMRAGEQPAEWSAAMTYKFVGVLRGLGAHDQRFQRSAIGVGVGLGLAIELLRRALRSRPAYRRFVAAGRAGFATDFVVDAVVLPSPYAFSFGGFVNLHTAVWFGAGGVASSLFETLARPPRGAASGALPSDMSRSSLLGGGLIAGDALAALGIGIAALASTLLAG</sequence>
<keyword evidence="4 6" id="KW-1133">Transmembrane helix</keyword>
<dbReference type="Pfam" id="PF03169">
    <property type="entry name" value="OPT"/>
    <property type="match status" value="1"/>
</dbReference>
<keyword evidence="8" id="KW-1185">Reference proteome</keyword>
<evidence type="ECO:0000313" key="7">
    <source>
        <dbReference type="EMBL" id="NUZ05421.1"/>
    </source>
</evidence>
<feature type="transmembrane region" description="Helical" evidence="6">
    <location>
        <begin position="247"/>
        <end position="270"/>
    </location>
</feature>
<evidence type="ECO:0000256" key="1">
    <source>
        <dbReference type="ARBA" id="ARBA00004141"/>
    </source>
</evidence>
<feature type="transmembrane region" description="Helical" evidence="6">
    <location>
        <begin position="410"/>
        <end position="431"/>
    </location>
</feature>
<keyword evidence="5 6" id="KW-0472">Membrane</keyword>
<accession>A0A7Y6TVX9</accession>
<evidence type="ECO:0000313" key="8">
    <source>
        <dbReference type="Proteomes" id="UP000529637"/>
    </source>
</evidence>
<feature type="transmembrane region" description="Helical" evidence="6">
    <location>
        <begin position="297"/>
        <end position="316"/>
    </location>
</feature>
<feature type="transmembrane region" description="Helical" evidence="6">
    <location>
        <begin position="175"/>
        <end position="195"/>
    </location>
</feature>
<dbReference type="GO" id="GO:0035673">
    <property type="term" value="F:oligopeptide transmembrane transporter activity"/>
    <property type="evidence" value="ECO:0007669"/>
    <property type="project" value="InterPro"/>
</dbReference>
<evidence type="ECO:0000256" key="5">
    <source>
        <dbReference type="ARBA" id="ARBA00023136"/>
    </source>
</evidence>
<evidence type="ECO:0000256" key="4">
    <source>
        <dbReference type="ARBA" id="ARBA00022989"/>
    </source>
</evidence>
<dbReference type="Proteomes" id="UP000529637">
    <property type="component" value="Unassembled WGS sequence"/>
</dbReference>
<feature type="transmembrane region" description="Helical" evidence="6">
    <location>
        <begin position="349"/>
        <end position="366"/>
    </location>
</feature>
<feature type="transmembrane region" description="Helical" evidence="6">
    <location>
        <begin position="576"/>
        <end position="603"/>
    </location>
</feature>
<dbReference type="InterPro" id="IPR045035">
    <property type="entry name" value="YSL-like"/>
</dbReference>
<evidence type="ECO:0000256" key="3">
    <source>
        <dbReference type="ARBA" id="ARBA00022692"/>
    </source>
</evidence>
<keyword evidence="3 6" id="KW-0812">Transmembrane</keyword>
<comment type="caution">
    <text evidence="7">The sequence shown here is derived from an EMBL/GenBank/DDBJ whole genome shotgun (WGS) entry which is preliminary data.</text>
</comment>
<evidence type="ECO:0000256" key="2">
    <source>
        <dbReference type="ARBA" id="ARBA00022448"/>
    </source>
</evidence>
<organism evidence="7 8">
    <name type="scientific">Piscinibacter koreensis</name>
    <dbReference type="NCBI Taxonomy" id="2742824"/>
    <lineage>
        <taxon>Bacteria</taxon>
        <taxon>Pseudomonadati</taxon>
        <taxon>Pseudomonadota</taxon>
        <taxon>Betaproteobacteria</taxon>
        <taxon>Burkholderiales</taxon>
        <taxon>Sphaerotilaceae</taxon>
        <taxon>Piscinibacter</taxon>
    </lineage>
</organism>
<dbReference type="PANTHER" id="PTHR31645">
    <property type="entry name" value="OLIGOPEPTIDE TRANSPORTER YGL114W-RELATED"/>
    <property type="match status" value="1"/>
</dbReference>
<feature type="transmembrane region" description="Helical" evidence="6">
    <location>
        <begin position="118"/>
        <end position="139"/>
    </location>
</feature>
<evidence type="ECO:0000256" key="6">
    <source>
        <dbReference type="SAM" id="Phobius"/>
    </source>
</evidence>
<dbReference type="RefSeq" id="WP_176067251.1">
    <property type="nucleotide sequence ID" value="NZ_JABWMJ010000002.1"/>
</dbReference>
<dbReference type="InterPro" id="IPR004813">
    <property type="entry name" value="OPT"/>
</dbReference>
<feature type="transmembrane region" description="Helical" evidence="6">
    <location>
        <begin position="21"/>
        <end position="47"/>
    </location>
</feature>
<keyword evidence="2" id="KW-0813">Transport</keyword>
<dbReference type="PANTHER" id="PTHR31645:SF0">
    <property type="entry name" value="OLIGOPEPTIDE TRANSPORTER YGL114W-RELATED"/>
    <property type="match status" value="1"/>
</dbReference>
<feature type="transmembrane region" description="Helical" evidence="6">
    <location>
        <begin position="53"/>
        <end position="73"/>
    </location>
</feature>
<name>A0A7Y6TVX9_9BURK</name>
<gene>
    <name evidence="7" type="ORF">HQN59_06555</name>
</gene>
<dbReference type="AlphaFoldDB" id="A0A7Y6TVX9"/>
<feature type="transmembrane region" description="Helical" evidence="6">
    <location>
        <begin position="85"/>
        <end position="106"/>
    </location>
</feature>
<feature type="transmembrane region" description="Helical" evidence="6">
    <location>
        <begin position="322"/>
        <end position="342"/>
    </location>
</feature>
<dbReference type="EMBL" id="JABWMJ010000002">
    <property type="protein sequence ID" value="NUZ05421.1"/>
    <property type="molecule type" value="Genomic_DNA"/>
</dbReference>
<proteinExistence type="predicted"/>